<reference evidence="1" key="1">
    <citation type="submission" date="2020-05" db="EMBL/GenBank/DDBJ databases">
        <title>Large-scale comparative analyses of tick genomes elucidate their genetic diversity and vector capacities.</title>
        <authorList>
            <person name="Jia N."/>
            <person name="Wang J."/>
            <person name="Shi W."/>
            <person name="Du L."/>
            <person name="Sun Y."/>
            <person name="Zhan W."/>
            <person name="Jiang J."/>
            <person name="Wang Q."/>
            <person name="Zhang B."/>
            <person name="Ji P."/>
            <person name="Sakyi L.B."/>
            <person name="Cui X."/>
            <person name="Yuan T."/>
            <person name="Jiang B."/>
            <person name="Yang W."/>
            <person name="Lam T.T.-Y."/>
            <person name="Chang Q."/>
            <person name="Ding S."/>
            <person name="Wang X."/>
            <person name="Zhu J."/>
            <person name="Ruan X."/>
            <person name="Zhao L."/>
            <person name="Wei J."/>
            <person name="Que T."/>
            <person name="Du C."/>
            <person name="Cheng J."/>
            <person name="Dai P."/>
            <person name="Han X."/>
            <person name="Huang E."/>
            <person name="Gao Y."/>
            <person name="Liu J."/>
            <person name="Shao H."/>
            <person name="Ye R."/>
            <person name="Li L."/>
            <person name="Wei W."/>
            <person name="Wang X."/>
            <person name="Wang C."/>
            <person name="Yang T."/>
            <person name="Huo Q."/>
            <person name="Li W."/>
            <person name="Guo W."/>
            <person name="Chen H."/>
            <person name="Zhou L."/>
            <person name="Ni X."/>
            <person name="Tian J."/>
            <person name="Zhou Y."/>
            <person name="Sheng Y."/>
            <person name="Liu T."/>
            <person name="Pan Y."/>
            <person name="Xia L."/>
            <person name="Li J."/>
            <person name="Zhao F."/>
            <person name="Cao W."/>
        </authorList>
    </citation>
    <scope>NUCLEOTIDE SEQUENCE</scope>
    <source>
        <strain evidence="1">Hyas-2018</strain>
    </source>
</reference>
<keyword evidence="2" id="KW-1185">Reference proteome</keyword>
<proteinExistence type="predicted"/>
<sequence>MTFLVSPALTTKDLLVSESFDCEDAFGHGAFQKRLILLCALGAFLANSHALAFSLISRSVDYRCNLPSPQPNVSAIAAEEAEQLGRCLVYEYLEEGNVSRTVPCREWEYDEERARTTVVSAWNLVCQRKVLIAGVSVVQNAGSAVFGLAAGYLADSIGRAPVLVAAALVLLVSATASCLSRDYVTHAALKFFSAGSSTLTLIFSAVSLFEVTTHSNRPLHVAVSGTLGLLASDAWYFCMLQLGLRWELKLAVFILPSLALLPAYLTVYESPRWLIASGQYHRAEGVVLAAANANHFPLPSAACLLDRVKADMNRTSDRRATIVDALLSGFSIRQRALIMCGSFFSKAFALYVTVYTKEHRSTAWQPYSAIFFNFAGYATMHLLIRKVTMLTLIVTLFAALCVVQCLFIFNVAAGESGAVTETLTEVQIALYYIGGIVCFVYVLELFPTALRATAIGWAFACGRLGAVFALLSVALKNVGHENLALIAAEFFLFVSLLTLSRLPPATSIECTKMASRRCSREGKQNIERMKNTLVAARVEVGSKKSKSGTESSKTSSSARSNRSRRAKAKQ</sequence>
<comment type="caution">
    <text evidence="1">The sequence shown here is derived from an EMBL/GenBank/DDBJ whole genome shotgun (WGS) entry which is preliminary data.</text>
</comment>
<dbReference type="Proteomes" id="UP000821845">
    <property type="component" value="Chromosome 2"/>
</dbReference>
<protein>
    <submittedName>
        <fullName evidence="1">Uncharacterized protein</fullName>
    </submittedName>
</protein>
<organism evidence="1 2">
    <name type="scientific">Hyalomma asiaticum</name>
    <name type="common">Tick</name>
    <dbReference type="NCBI Taxonomy" id="266040"/>
    <lineage>
        <taxon>Eukaryota</taxon>
        <taxon>Metazoa</taxon>
        <taxon>Ecdysozoa</taxon>
        <taxon>Arthropoda</taxon>
        <taxon>Chelicerata</taxon>
        <taxon>Arachnida</taxon>
        <taxon>Acari</taxon>
        <taxon>Parasitiformes</taxon>
        <taxon>Ixodida</taxon>
        <taxon>Ixodoidea</taxon>
        <taxon>Ixodidae</taxon>
        <taxon>Hyalomminae</taxon>
        <taxon>Hyalomma</taxon>
    </lineage>
</organism>
<evidence type="ECO:0000313" key="1">
    <source>
        <dbReference type="EMBL" id="KAH6940156.1"/>
    </source>
</evidence>
<evidence type="ECO:0000313" key="2">
    <source>
        <dbReference type="Proteomes" id="UP000821845"/>
    </source>
</evidence>
<name>A0ACB7SYX9_HYAAI</name>
<dbReference type="EMBL" id="CM023482">
    <property type="protein sequence ID" value="KAH6940156.1"/>
    <property type="molecule type" value="Genomic_DNA"/>
</dbReference>
<gene>
    <name evidence="1" type="ORF">HPB50_025964</name>
</gene>
<accession>A0ACB7SYX9</accession>